<name>A0AAV1YRP1_9ARAC</name>
<evidence type="ECO:0008006" key="3">
    <source>
        <dbReference type="Google" id="ProtNLM"/>
    </source>
</evidence>
<dbReference type="EMBL" id="CAXIEN010000002">
    <property type="protein sequence ID" value="CAL1261601.1"/>
    <property type="molecule type" value="Genomic_DNA"/>
</dbReference>
<evidence type="ECO:0000313" key="2">
    <source>
        <dbReference type="Proteomes" id="UP001497382"/>
    </source>
</evidence>
<evidence type="ECO:0000313" key="1">
    <source>
        <dbReference type="EMBL" id="CAL1261601.1"/>
    </source>
</evidence>
<sequence>MDSQYRLLSIAFTLKSAIDPFRVIRDVERNLKRKNCVVSVKAFCGDLIVCTICGDYAISKVKENDSIIIDKKFYSYKVVEINITSLKIEVPYGIGTDDINRLLRLYGTVMKSEIITSRGSTGTRSDSYIYYGIIELKRDVPSRLKCKYGYINAVELV</sequence>
<keyword evidence="2" id="KW-1185">Reference proteome</keyword>
<organism evidence="1 2">
    <name type="scientific">Larinioides sclopetarius</name>
    <dbReference type="NCBI Taxonomy" id="280406"/>
    <lineage>
        <taxon>Eukaryota</taxon>
        <taxon>Metazoa</taxon>
        <taxon>Ecdysozoa</taxon>
        <taxon>Arthropoda</taxon>
        <taxon>Chelicerata</taxon>
        <taxon>Arachnida</taxon>
        <taxon>Araneae</taxon>
        <taxon>Araneomorphae</taxon>
        <taxon>Entelegynae</taxon>
        <taxon>Araneoidea</taxon>
        <taxon>Araneidae</taxon>
        <taxon>Larinioides</taxon>
    </lineage>
</organism>
<proteinExistence type="predicted"/>
<comment type="caution">
    <text evidence="1">The sequence shown here is derived from an EMBL/GenBank/DDBJ whole genome shotgun (WGS) entry which is preliminary data.</text>
</comment>
<gene>
    <name evidence="1" type="ORF">LARSCL_LOCUS496</name>
</gene>
<accession>A0AAV1YRP1</accession>
<protein>
    <recommendedName>
        <fullName evidence="3">RNA polymerase beta subunit</fullName>
    </recommendedName>
</protein>
<dbReference type="AlphaFoldDB" id="A0AAV1YRP1"/>
<dbReference type="Proteomes" id="UP001497382">
    <property type="component" value="Unassembled WGS sequence"/>
</dbReference>
<reference evidence="1 2" key="1">
    <citation type="submission" date="2024-04" db="EMBL/GenBank/DDBJ databases">
        <authorList>
            <person name="Rising A."/>
            <person name="Reimegard J."/>
            <person name="Sonavane S."/>
            <person name="Akerstrom W."/>
            <person name="Nylinder S."/>
            <person name="Hedman E."/>
            <person name="Kallberg Y."/>
        </authorList>
    </citation>
    <scope>NUCLEOTIDE SEQUENCE [LARGE SCALE GENOMIC DNA]</scope>
</reference>